<gene>
    <name evidence="1" type="ORF">GCM10009789_71970</name>
</gene>
<dbReference type="SUPFAM" id="SSF48452">
    <property type="entry name" value="TPR-like"/>
    <property type="match status" value="1"/>
</dbReference>
<dbReference type="Gene3D" id="1.25.40.10">
    <property type="entry name" value="Tetratricopeptide repeat domain"/>
    <property type="match status" value="1"/>
</dbReference>
<name>A0ABP4QGB7_9ACTN</name>
<sequence length="409" mass="45135">MSRTELADAVCTWLWETTAMKYELDGHYIAKLERGAVRWPGAAYRSGLRYILNVANDNELGFVPPGTAGGDAELTTSSTYGMEDDVIEAGDESIALLALAEESNVGDLTVEQLHADIQRITQNYLKVPTRPLFLRSRSIRDRAFKLLAGRQPPSQTRDLYAAAGWALTLLGWISVDLGRPDVAESHTRTAWACAEAADADELRAWVRATQHTAAFWQDDYARAADYAQDGLQYAAGTSAVFLSSAAAMDLARLGDSDEARRLLKLAMSTPIRPEQSQLGGPFLCTVERAEGLWSDTHLNLGEPLQTLEHADRGVALFEAAPHAQRNYGSERMVRLQQVRARLELNELDGAIDALDAVLGTPPEYRVHPLIHRMSEVAALVRTGPFGKEPKARAMHERIRAFTQRPTTVR</sequence>
<dbReference type="EMBL" id="BAAAOS010000056">
    <property type="protein sequence ID" value="GAA1607230.1"/>
    <property type="molecule type" value="Genomic_DNA"/>
</dbReference>
<evidence type="ECO:0008006" key="3">
    <source>
        <dbReference type="Google" id="ProtNLM"/>
    </source>
</evidence>
<evidence type="ECO:0000313" key="2">
    <source>
        <dbReference type="Proteomes" id="UP001500393"/>
    </source>
</evidence>
<dbReference type="InterPro" id="IPR011990">
    <property type="entry name" value="TPR-like_helical_dom_sf"/>
</dbReference>
<keyword evidence="2" id="KW-1185">Reference proteome</keyword>
<protein>
    <recommendedName>
        <fullName evidence="3">XRE family transcriptional regulator</fullName>
    </recommendedName>
</protein>
<comment type="caution">
    <text evidence="1">The sequence shown here is derived from an EMBL/GenBank/DDBJ whole genome shotgun (WGS) entry which is preliminary data.</text>
</comment>
<proteinExistence type="predicted"/>
<dbReference type="Proteomes" id="UP001500393">
    <property type="component" value="Unassembled WGS sequence"/>
</dbReference>
<evidence type="ECO:0000313" key="1">
    <source>
        <dbReference type="EMBL" id="GAA1607230.1"/>
    </source>
</evidence>
<reference evidence="2" key="1">
    <citation type="journal article" date="2019" name="Int. J. Syst. Evol. Microbiol.">
        <title>The Global Catalogue of Microorganisms (GCM) 10K type strain sequencing project: providing services to taxonomists for standard genome sequencing and annotation.</title>
        <authorList>
            <consortium name="The Broad Institute Genomics Platform"/>
            <consortium name="The Broad Institute Genome Sequencing Center for Infectious Disease"/>
            <person name="Wu L."/>
            <person name="Ma J."/>
        </authorList>
    </citation>
    <scope>NUCLEOTIDE SEQUENCE [LARGE SCALE GENOMIC DNA]</scope>
    <source>
        <strain evidence="2">JCM 14969</strain>
    </source>
</reference>
<organism evidence="1 2">
    <name type="scientific">Kribbella sancticallisti</name>
    <dbReference type="NCBI Taxonomy" id="460087"/>
    <lineage>
        <taxon>Bacteria</taxon>
        <taxon>Bacillati</taxon>
        <taxon>Actinomycetota</taxon>
        <taxon>Actinomycetes</taxon>
        <taxon>Propionibacteriales</taxon>
        <taxon>Kribbellaceae</taxon>
        <taxon>Kribbella</taxon>
    </lineage>
</organism>
<accession>A0ABP4QGB7</accession>